<dbReference type="KEGG" id="lyk:FLP23_00115"/>
<dbReference type="Gene3D" id="1.10.260.40">
    <property type="entry name" value="lambda repressor-like DNA-binding domains"/>
    <property type="match status" value="1"/>
</dbReference>
<evidence type="ECO:0000256" key="2">
    <source>
        <dbReference type="ARBA" id="ARBA00023125"/>
    </source>
</evidence>
<dbReference type="PROSITE" id="PS50932">
    <property type="entry name" value="HTH_LACI_2"/>
    <property type="match status" value="1"/>
</dbReference>
<dbReference type="SUPFAM" id="SSF47413">
    <property type="entry name" value="lambda repressor-like DNA-binding domains"/>
    <property type="match status" value="1"/>
</dbReference>
<dbReference type="InterPro" id="IPR000843">
    <property type="entry name" value="HTH_LacI"/>
</dbReference>
<dbReference type="PRINTS" id="PR00036">
    <property type="entry name" value="HTHLACI"/>
</dbReference>
<feature type="domain" description="HTH lacI-type" evidence="4">
    <location>
        <begin position="3"/>
        <end position="57"/>
    </location>
</feature>
<dbReference type="SMART" id="SM00354">
    <property type="entry name" value="HTH_LACI"/>
    <property type="match status" value="1"/>
</dbReference>
<keyword evidence="3" id="KW-0804">Transcription</keyword>
<dbReference type="Proteomes" id="UP000322159">
    <property type="component" value="Chromosome"/>
</dbReference>
<dbReference type="PANTHER" id="PTHR30146:SF109">
    <property type="entry name" value="HTH-TYPE TRANSCRIPTIONAL REGULATOR GALS"/>
    <property type="match status" value="1"/>
</dbReference>
<dbReference type="PANTHER" id="PTHR30146">
    <property type="entry name" value="LACI-RELATED TRANSCRIPTIONAL REPRESSOR"/>
    <property type="match status" value="1"/>
</dbReference>
<evidence type="ECO:0000313" key="6">
    <source>
        <dbReference type="Proteomes" id="UP000322159"/>
    </source>
</evidence>
<gene>
    <name evidence="5" type="ORF">FLP23_00115</name>
</gene>
<proteinExistence type="predicted"/>
<dbReference type="InterPro" id="IPR046335">
    <property type="entry name" value="LacI/GalR-like_sensor"/>
</dbReference>
<evidence type="ECO:0000313" key="5">
    <source>
        <dbReference type="EMBL" id="QEO10692.1"/>
    </source>
</evidence>
<sequence>MASTLEEVARIAGVSRASVSRVVNGKPGVAPHIVEAVTAAVAATGYVPNRAARTLVTGRTGTVLVVVSGADSSLRQWGLGEVLADPFFARVAGGLMGSLRPRNIDPVLMLAVSEPERERVVNYVREGNADGVLLVSAEASDPLPGMLTRAKIPVVLFSRPSEPAPISYVDVDNHEGAALAARHLVARGCRRLGIITGPVEVAGAEDRLEGFLAAARRLSMDDVATAAGTFSVDSGAHAMIQLLAQGVDGVFASNDNMAVGAILAAHEQGLEVPGDVAVVGYDDTIAALMCRPTVTTIRQPIEAIAAEMARLLLDVIDDPGMPARHEVLAPELIVRGSA</sequence>
<dbReference type="GO" id="GO:0000976">
    <property type="term" value="F:transcription cis-regulatory region binding"/>
    <property type="evidence" value="ECO:0007669"/>
    <property type="project" value="TreeGrafter"/>
</dbReference>
<dbReference type="EMBL" id="CP043504">
    <property type="protein sequence ID" value="QEO10692.1"/>
    <property type="molecule type" value="Genomic_DNA"/>
</dbReference>
<keyword evidence="6" id="KW-1185">Reference proteome</keyword>
<evidence type="ECO:0000256" key="1">
    <source>
        <dbReference type="ARBA" id="ARBA00023015"/>
    </source>
</evidence>
<dbReference type="PROSITE" id="PS00356">
    <property type="entry name" value="HTH_LACI_1"/>
    <property type="match status" value="1"/>
</dbReference>
<dbReference type="CDD" id="cd06267">
    <property type="entry name" value="PBP1_LacI_sugar_binding-like"/>
    <property type="match status" value="1"/>
</dbReference>
<dbReference type="Pfam" id="PF13377">
    <property type="entry name" value="Peripla_BP_3"/>
    <property type="match status" value="1"/>
</dbReference>
<evidence type="ECO:0000256" key="3">
    <source>
        <dbReference type="ARBA" id="ARBA00023163"/>
    </source>
</evidence>
<dbReference type="SUPFAM" id="SSF53822">
    <property type="entry name" value="Periplasmic binding protein-like I"/>
    <property type="match status" value="1"/>
</dbReference>
<organism evidence="5 6">
    <name type="scientific">Protaetiibacter larvae</name>
    <dbReference type="NCBI Taxonomy" id="2592654"/>
    <lineage>
        <taxon>Bacteria</taxon>
        <taxon>Bacillati</taxon>
        <taxon>Actinomycetota</taxon>
        <taxon>Actinomycetes</taxon>
        <taxon>Micrococcales</taxon>
        <taxon>Microbacteriaceae</taxon>
        <taxon>Protaetiibacter</taxon>
    </lineage>
</organism>
<reference evidence="5 6" key="1">
    <citation type="submission" date="2019-09" db="EMBL/GenBank/DDBJ databases">
        <title>Genome sequencing of strain KACC 19322.</title>
        <authorList>
            <person name="Heo J."/>
            <person name="Kim S.-J."/>
            <person name="Kim J.-S."/>
            <person name="Hong S.-B."/>
            <person name="Kwon S.-W."/>
        </authorList>
    </citation>
    <scope>NUCLEOTIDE SEQUENCE [LARGE SCALE GENOMIC DNA]</scope>
    <source>
        <strain evidence="5 6">KACC 19322</strain>
    </source>
</reference>
<dbReference type="GO" id="GO:0003700">
    <property type="term" value="F:DNA-binding transcription factor activity"/>
    <property type="evidence" value="ECO:0007669"/>
    <property type="project" value="TreeGrafter"/>
</dbReference>
<dbReference type="CDD" id="cd01392">
    <property type="entry name" value="HTH_LacI"/>
    <property type="match status" value="1"/>
</dbReference>
<dbReference type="InterPro" id="IPR010982">
    <property type="entry name" value="Lambda_DNA-bd_dom_sf"/>
</dbReference>
<keyword evidence="1" id="KW-0805">Transcription regulation</keyword>
<protein>
    <submittedName>
        <fullName evidence="5">LacI family transcriptional regulator</fullName>
    </submittedName>
</protein>
<keyword evidence="2" id="KW-0238">DNA-binding</keyword>
<accession>A0A5C1YD62</accession>
<dbReference type="OrthoDB" id="4268837at2"/>
<dbReference type="AlphaFoldDB" id="A0A5C1YD62"/>
<dbReference type="InterPro" id="IPR028082">
    <property type="entry name" value="Peripla_BP_I"/>
</dbReference>
<dbReference type="Gene3D" id="3.40.50.2300">
    <property type="match status" value="2"/>
</dbReference>
<dbReference type="Pfam" id="PF00356">
    <property type="entry name" value="LacI"/>
    <property type="match status" value="1"/>
</dbReference>
<name>A0A5C1YD62_9MICO</name>
<evidence type="ECO:0000259" key="4">
    <source>
        <dbReference type="PROSITE" id="PS50932"/>
    </source>
</evidence>